<dbReference type="GO" id="GO:0019028">
    <property type="term" value="C:viral capsid"/>
    <property type="evidence" value="ECO:0007669"/>
    <property type="project" value="UniProtKB-KW"/>
</dbReference>
<proteinExistence type="predicted"/>
<reference evidence="1" key="1">
    <citation type="submission" date="2016-10" db="EMBL/GenBank/DDBJ databases">
        <authorList>
            <person name="Varghese N."/>
        </authorList>
    </citation>
    <scope>NUCLEOTIDE SEQUENCE</scope>
</reference>
<sequence length="332" mass="35580">MAYNQSDALFEQSTDTNGNFGNSVTGQTNAFFMPKVYSKKVLNFFRKASVAEAITNTDYSGDISAFGDTVRIVKEPTITVYQYERGADVTQTKLTDMEETLTVDVANAFKFKVDDIEKSMSHVNWKEVASSSAAYALKDAFDEGVIAEMFSGVSTSSPDHVLGADASAATQTMGQHQGGSNSIDLTGSDGTGADPLDVMAFMARLLDEQNIPEEGRWFVAPPSWYEQLSQSGSKLMSVDYNAGQGSLRNGLVSSGKLRGFDMYKSNNIAAASTASGKVLAGHMSACATAQAITQTEVIRDPDSFGDIVRGLHVYGADVLRSEALVAAFYAID</sequence>
<reference evidence="1" key="2">
    <citation type="journal article" date="2017" name="Nat. Commun.">
        <title>Single-virus genomics reveals hidden cosmopolitan and abundant viruses.</title>
        <authorList>
            <person name="Martinez-Hernandez F."/>
            <person name="Fornas O."/>
            <person name="Lluesma Gomez M."/>
            <person name="Bolduc B."/>
            <person name="de la Cruz Pena M.J."/>
            <person name="Martinez J.M."/>
            <person name="Anton J."/>
            <person name="Gasol J.M."/>
            <person name="Rosselli R."/>
            <person name="Rodriguez-Valera F."/>
            <person name="Sullivan M.B."/>
            <person name="Acinas S.G."/>
            <person name="Martinez-Garcia M."/>
        </authorList>
    </citation>
    <scope>NUCLEOTIDE SEQUENCE</scope>
</reference>
<dbReference type="EMBL" id="KY052820">
    <property type="protein sequence ID" value="ASF00203.1"/>
    <property type="molecule type" value="Genomic_DNA"/>
</dbReference>
<protein>
    <submittedName>
        <fullName evidence="1">Putative coat protein</fullName>
    </submittedName>
</protein>
<name>A0A218MLP4_9VIRU</name>
<keyword evidence="1" id="KW-0946">Virion</keyword>
<accession>A0A218MLP4</accession>
<evidence type="ECO:0000313" key="1">
    <source>
        <dbReference type="EMBL" id="ASF00203.1"/>
    </source>
</evidence>
<organism evidence="1">
    <name type="scientific">uncultured virus</name>
    <dbReference type="NCBI Taxonomy" id="340016"/>
    <lineage>
        <taxon>Viruses</taxon>
        <taxon>environmental samples</taxon>
    </lineage>
</organism>
<keyword evidence="1" id="KW-0167">Capsid protein</keyword>